<reference evidence="7 8" key="1">
    <citation type="journal article" date="2019" name="Environ. Microbiol.">
        <title>At the nexus of three kingdoms: the genome of the mycorrhizal fungus Gigaspora margarita provides insights into plant, endobacterial and fungal interactions.</title>
        <authorList>
            <person name="Venice F."/>
            <person name="Ghignone S."/>
            <person name="Salvioli di Fossalunga A."/>
            <person name="Amselem J."/>
            <person name="Novero M."/>
            <person name="Xianan X."/>
            <person name="Sedzielewska Toro K."/>
            <person name="Morin E."/>
            <person name="Lipzen A."/>
            <person name="Grigoriev I.V."/>
            <person name="Henrissat B."/>
            <person name="Martin F.M."/>
            <person name="Bonfante P."/>
        </authorList>
    </citation>
    <scope>NUCLEOTIDE SEQUENCE [LARGE SCALE GENOMIC DNA]</scope>
    <source>
        <strain evidence="7 8">BEG34</strain>
    </source>
</reference>
<evidence type="ECO:0000256" key="2">
    <source>
        <dbReference type="ARBA" id="ARBA00023125"/>
    </source>
</evidence>
<evidence type="ECO:0000313" key="8">
    <source>
        <dbReference type="Proteomes" id="UP000439903"/>
    </source>
</evidence>
<accession>A0A8H4A1H2</accession>
<dbReference type="CDD" id="cd01389">
    <property type="entry name" value="HMG-box_ROX1-like"/>
    <property type="match status" value="1"/>
</dbReference>
<evidence type="ECO:0000313" key="7">
    <source>
        <dbReference type="EMBL" id="KAF0399043.1"/>
    </source>
</evidence>
<dbReference type="EMBL" id="WTPW01002069">
    <property type="protein sequence ID" value="KAF0399043.1"/>
    <property type="molecule type" value="Genomic_DNA"/>
</dbReference>
<feature type="DNA-binding region" description="HMG box" evidence="4">
    <location>
        <begin position="109"/>
        <end position="177"/>
    </location>
</feature>
<dbReference type="PANTHER" id="PTHR10270:SF161">
    <property type="entry name" value="SEX-DETERMINING REGION Y PROTEIN"/>
    <property type="match status" value="1"/>
</dbReference>
<feature type="domain" description="HMG box" evidence="6">
    <location>
        <begin position="109"/>
        <end position="177"/>
    </location>
</feature>
<dbReference type="GO" id="GO:0001228">
    <property type="term" value="F:DNA-binding transcription activator activity, RNA polymerase II-specific"/>
    <property type="evidence" value="ECO:0007669"/>
    <property type="project" value="TreeGrafter"/>
</dbReference>
<dbReference type="GO" id="GO:0000978">
    <property type="term" value="F:RNA polymerase II cis-regulatory region sequence-specific DNA binding"/>
    <property type="evidence" value="ECO:0007669"/>
    <property type="project" value="TreeGrafter"/>
</dbReference>
<proteinExistence type="predicted"/>
<dbReference type="InterPro" id="IPR009071">
    <property type="entry name" value="HMG_box_dom"/>
</dbReference>
<dbReference type="Proteomes" id="UP000439903">
    <property type="component" value="Unassembled WGS sequence"/>
</dbReference>
<keyword evidence="3" id="KW-0804">Transcription</keyword>
<evidence type="ECO:0000256" key="4">
    <source>
        <dbReference type="PROSITE-ProRule" id="PRU00267"/>
    </source>
</evidence>
<dbReference type="GO" id="GO:0005634">
    <property type="term" value="C:nucleus"/>
    <property type="evidence" value="ECO:0007669"/>
    <property type="project" value="UniProtKB-UniRule"/>
</dbReference>
<dbReference type="Pfam" id="PF00505">
    <property type="entry name" value="HMG_box"/>
    <property type="match status" value="1"/>
</dbReference>
<dbReference type="InterPro" id="IPR050140">
    <property type="entry name" value="SRY-related_HMG-box_TF-like"/>
</dbReference>
<dbReference type="Gene3D" id="1.10.30.10">
    <property type="entry name" value="High mobility group box domain"/>
    <property type="match status" value="1"/>
</dbReference>
<name>A0A8H4A1H2_GIGMA</name>
<dbReference type="AlphaFoldDB" id="A0A8H4A1H2"/>
<comment type="caution">
    <text evidence="7">The sequence shown here is derived from an EMBL/GenBank/DDBJ whole genome shotgun (WGS) entry which is preliminary data.</text>
</comment>
<gene>
    <name evidence="7" type="ORF">F8M41_009736</name>
</gene>
<feature type="region of interest" description="Disordered" evidence="5">
    <location>
        <begin position="177"/>
        <end position="197"/>
    </location>
</feature>
<dbReference type="SUPFAM" id="SSF47095">
    <property type="entry name" value="HMG-box"/>
    <property type="match status" value="1"/>
</dbReference>
<dbReference type="InterPro" id="IPR036910">
    <property type="entry name" value="HMG_box_dom_sf"/>
</dbReference>
<keyword evidence="8" id="KW-1185">Reference proteome</keyword>
<dbReference type="FunFam" id="1.10.30.10:FF:000041">
    <property type="entry name" value="HMG box family protein"/>
    <property type="match status" value="1"/>
</dbReference>
<evidence type="ECO:0000256" key="5">
    <source>
        <dbReference type="SAM" id="MobiDB-lite"/>
    </source>
</evidence>
<keyword evidence="1" id="KW-0805">Transcription regulation</keyword>
<sequence>MDEAIRRKYCGLLMFDVSPPSLSDKSVNKLDSSTQLTIDHTTSLENSSIRTQDNFVFTSFLEQIKVRPQSPIKNKLPISNNNDLGSDLSVMNNEVDKASNFEQLSSNRTPRPPNAFILYRRAKQPEVTRDHGTISNAKISKILANLWKNENDDVKHYWQKMADKKKMEHMLAHPGYVYRPKRPNENKKRKDRRKLKATTQERELTIPLPVTNPIVSPQESNISTDPPSLPYDNQLENYSRPTPVIFQDIEFGYNVYSNYIDYYDHNDYNNYNFIEGNELQQYLIDQNNAIIYPYENNFC</sequence>
<dbReference type="SMART" id="SM00398">
    <property type="entry name" value="HMG"/>
    <property type="match status" value="1"/>
</dbReference>
<keyword evidence="4" id="KW-0539">Nucleus</keyword>
<organism evidence="7 8">
    <name type="scientific">Gigaspora margarita</name>
    <dbReference type="NCBI Taxonomy" id="4874"/>
    <lineage>
        <taxon>Eukaryota</taxon>
        <taxon>Fungi</taxon>
        <taxon>Fungi incertae sedis</taxon>
        <taxon>Mucoromycota</taxon>
        <taxon>Glomeromycotina</taxon>
        <taxon>Glomeromycetes</taxon>
        <taxon>Diversisporales</taxon>
        <taxon>Gigasporaceae</taxon>
        <taxon>Gigaspora</taxon>
    </lineage>
</organism>
<dbReference type="PROSITE" id="PS50118">
    <property type="entry name" value="HMG_BOX_2"/>
    <property type="match status" value="1"/>
</dbReference>
<dbReference type="GO" id="GO:0030154">
    <property type="term" value="P:cell differentiation"/>
    <property type="evidence" value="ECO:0007669"/>
    <property type="project" value="TreeGrafter"/>
</dbReference>
<evidence type="ECO:0000259" key="6">
    <source>
        <dbReference type="PROSITE" id="PS50118"/>
    </source>
</evidence>
<dbReference type="PANTHER" id="PTHR10270">
    <property type="entry name" value="SOX TRANSCRIPTION FACTOR"/>
    <property type="match status" value="1"/>
</dbReference>
<keyword evidence="2 4" id="KW-0238">DNA-binding</keyword>
<dbReference type="OrthoDB" id="6247875at2759"/>
<evidence type="ECO:0000256" key="3">
    <source>
        <dbReference type="ARBA" id="ARBA00023163"/>
    </source>
</evidence>
<protein>
    <submittedName>
        <fullName evidence="7">MATA-HMG</fullName>
    </submittedName>
</protein>
<evidence type="ECO:0000256" key="1">
    <source>
        <dbReference type="ARBA" id="ARBA00023015"/>
    </source>
</evidence>